<protein>
    <submittedName>
        <fullName evidence="1">Uncharacterized protein</fullName>
    </submittedName>
</protein>
<accession>A0AC60QHJ0</accession>
<comment type="caution">
    <text evidence="1">The sequence shown here is derived from an EMBL/GenBank/DDBJ whole genome shotgun (WGS) entry which is preliminary data.</text>
</comment>
<dbReference type="EMBL" id="JABSTQ010009039">
    <property type="protein sequence ID" value="KAG0433664.1"/>
    <property type="molecule type" value="Genomic_DNA"/>
</dbReference>
<gene>
    <name evidence="1" type="ORF">HPB47_019701</name>
</gene>
<keyword evidence="2" id="KW-1185">Reference proteome</keyword>
<dbReference type="Proteomes" id="UP000805193">
    <property type="component" value="Unassembled WGS sequence"/>
</dbReference>
<sequence length="489" mass="53757">MLPLPLETNDAVLRGPVLERWSPSRTSSASQSLPLPGVSASGPRLPCLASPRSRPGVRRDDRERLGARAATSKMAPKLVGNPHCRRIISGAALSSLARTIKDASPPSCRPVLWITARHSSEPQQSAPNWNNKARLGAVLMTPRTSLYPREACVHPANNTTDFGASNDSFFSGRKAREQQRGRAAGPLSPNNPPRVSGNPSVKEGGGLRRKSRDRSMHQSSRRRGSGPRLIHEAVRPAGCGRRAGQRRGQGGRSTRTWAQCRQMCNRHDDSESLESDQLEGLRHLMPTRARHGKPRALFCAQSSMLRIQHQRQFGMYLNGRGSSSLGPVPREEESCPRRLARRAKRDDKSQQQERKQPQGLAGERERGRFFLRTTRAVALVFGALDYRRPSTEQRATHDCHFGPGRLDDAHPRRFAPGAVGTAREWPRDRCGGPAVRRPSAAESEWLAGHSKQATRPQCASGGSSARLHSQAHEGPMIYVASISPDASDR</sequence>
<evidence type="ECO:0000313" key="2">
    <source>
        <dbReference type="Proteomes" id="UP000805193"/>
    </source>
</evidence>
<proteinExistence type="predicted"/>
<evidence type="ECO:0000313" key="1">
    <source>
        <dbReference type="EMBL" id="KAG0433664.1"/>
    </source>
</evidence>
<reference evidence="1 2" key="1">
    <citation type="journal article" date="2020" name="Cell">
        <title>Large-Scale Comparative Analyses of Tick Genomes Elucidate Their Genetic Diversity and Vector Capacities.</title>
        <authorList>
            <consortium name="Tick Genome and Microbiome Consortium (TIGMIC)"/>
            <person name="Jia N."/>
            <person name="Wang J."/>
            <person name="Shi W."/>
            <person name="Du L."/>
            <person name="Sun Y."/>
            <person name="Zhan W."/>
            <person name="Jiang J.F."/>
            <person name="Wang Q."/>
            <person name="Zhang B."/>
            <person name="Ji P."/>
            <person name="Bell-Sakyi L."/>
            <person name="Cui X.M."/>
            <person name="Yuan T.T."/>
            <person name="Jiang B.G."/>
            <person name="Yang W.F."/>
            <person name="Lam T.T."/>
            <person name="Chang Q.C."/>
            <person name="Ding S.J."/>
            <person name="Wang X.J."/>
            <person name="Zhu J.G."/>
            <person name="Ruan X.D."/>
            <person name="Zhao L."/>
            <person name="Wei J.T."/>
            <person name="Ye R.Z."/>
            <person name="Que T.C."/>
            <person name="Du C.H."/>
            <person name="Zhou Y.H."/>
            <person name="Cheng J.X."/>
            <person name="Dai P.F."/>
            <person name="Guo W.B."/>
            <person name="Han X.H."/>
            <person name="Huang E.J."/>
            <person name="Li L.F."/>
            <person name="Wei W."/>
            <person name="Gao Y.C."/>
            <person name="Liu J.Z."/>
            <person name="Shao H.Z."/>
            <person name="Wang X."/>
            <person name="Wang C.C."/>
            <person name="Yang T.C."/>
            <person name="Huo Q.B."/>
            <person name="Li W."/>
            <person name="Chen H.Y."/>
            <person name="Chen S.E."/>
            <person name="Zhou L.G."/>
            <person name="Ni X.B."/>
            <person name="Tian J.H."/>
            <person name="Sheng Y."/>
            <person name="Liu T."/>
            <person name="Pan Y.S."/>
            <person name="Xia L.Y."/>
            <person name="Li J."/>
            <person name="Zhao F."/>
            <person name="Cao W.C."/>
        </authorList>
    </citation>
    <scope>NUCLEOTIDE SEQUENCE [LARGE SCALE GENOMIC DNA]</scope>
    <source>
        <strain evidence="1">Iper-2018</strain>
    </source>
</reference>
<name>A0AC60QHJ0_IXOPE</name>
<organism evidence="1 2">
    <name type="scientific">Ixodes persulcatus</name>
    <name type="common">Taiga tick</name>
    <dbReference type="NCBI Taxonomy" id="34615"/>
    <lineage>
        <taxon>Eukaryota</taxon>
        <taxon>Metazoa</taxon>
        <taxon>Ecdysozoa</taxon>
        <taxon>Arthropoda</taxon>
        <taxon>Chelicerata</taxon>
        <taxon>Arachnida</taxon>
        <taxon>Acari</taxon>
        <taxon>Parasitiformes</taxon>
        <taxon>Ixodida</taxon>
        <taxon>Ixodoidea</taxon>
        <taxon>Ixodidae</taxon>
        <taxon>Ixodinae</taxon>
        <taxon>Ixodes</taxon>
    </lineage>
</organism>